<dbReference type="Gene3D" id="1.10.443.10">
    <property type="entry name" value="Intergrase catalytic core"/>
    <property type="match status" value="1"/>
</dbReference>
<dbReference type="InterPro" id="IPR013762">
    <property type="entry name" value="Integrase-like_cat_sf"/>
</dbReference>
<reference evidence="3" key="1">
    <citation type="submission" date="2023-12" db="EMBL/GenBank/DDBJ databases">
        <title>Fervidustalea candida gen. nov., sp. nov., a novel member of the family Paenibacillaceae isolated from a geothermal area.</title>
        <authorList>
            <person name="Li W.-J."/>
            <person name="Jiao J.-Y."/>
            <person name="Chen Y."/>
        </authorList>
    </citation>
    <scope>NUCLEOTIDE SEQUENCE</scope>
    <source>
        <strain evidence="3">SYSU GA230002</strain>
    </source>
</reference>
<keyword evidence="1" id="KW-0233">DNA recombination</keyword>
<feature type="domain" description="Tyr recombinase" evidence="2">
    <location>
        <begin position="106"/>
        <end position="305"/>
    </location>
</feature>
<dbReference type="RefSeq" id="WP_371754993.1">
    <property type="nucleotide sequence ID" value="NZ_JAYJLD010000023.1"/>
</dbReference>
<dbReference type="InterPro" id="IPR050090">
    <property type="entry name" value="Tyrosine_recombinase_XerCD"/>
</dbReference>
<comment type="caution">
    <text evidence="3">The sequence shown here is derived from an EMBL/GenBank/DDBJ whole genome shotgun (WGS) entry which is preliminary data.</text>
</comment>
<dbReference type="PROSITE" id="PS51898">
    <property type="entry name" value="TYR_RECOMBINASE"/>
    <property type="match status" value="1"/>
</dbReference>
<dbReference type="Proteomes" id="UP001310386">
    <property type="component" value="Unassembled WGS sequence"/>
</dbReference>
<evidence type="ECO:0000256" key="1">
    <source>
        <dbReference type="ARBA" id="ARBA00023172"/>
    </source>
</evidence>
<dbReference type="EMBL" id="JAYJLD010000023">
    <property type="protein sequence ID" value="MEB3102870.1"/>
    <property type="molecule type" value="Genomic_DNA"/>
</dbReference>
<dbReference type="SUPFAM" id="SSF56349">
    <property type="entry name" value="DNA breaking-rejoining enzymes"/>
    <property type="match status" value="1"/>
</dbReference>
<name>A0ABU5ZNY3_9BACL</name>
<protein>
    <submittedName>
        <fullName evidence="3">Tyrosine-type recombinase/integrase</fullName>
    </submittedName>
</protein>
<sequence>MNRTFHSHFKEYIDGLIEQKHALGYPYMESKRILYNFDQFCIHHFPEEITFTKEIGLTWAQIRPNEKNNGFRNRLMPVRELARYMNRMEVVAYVIPIDLAKKGPRYVPHIFTRDELAAFFAVLDQIPYKRSFPIRHLVIPVIFRVIYCCGLRPSEARKLKVKDIDLETGKLTILESKGHKDRIVMLSDEVLELCKTYYENMRNHLPETEYFFPNSNGNLYMKWWMEKTFRQCWAKTGIRNVSGNSPRTYDFRHTFATNRLYQWLKEGKDLTACLPYLSAYLGHVQLSDTAYYIHLVPEFFPQMAEMDFGKFSCLIPEVER</sequence>
<dbReference type="InterPro" id="IPR002104">
    <property type="entry name" value="Integrase_catalytic"/>
</dbReference>
<gene>
    <name evidence="3" type="ORF">VF724_14515</name>
</gene>
<organism evidence="3 4">
    <name type="scientific">Ferviditalea candida</name>
    <dbReference type="NCBI Taxonomy" id="3108399"/>
    <lineage>
        <taxon>Bacteria</taxon>
        <taxon>Bacillati</taxon>
        <taxon>Bacillota</taxon>
        <taxon>Bacilli</taxon>
        <taxon>Bacillales</taxon>
        <taxon>Paenibacillaceae</taxon>
        <taxon>Ferviditalea</taxon>
    </lineage>
</organism>
<dbReference type="Pfam" id="PF00589">
    <property type="entry name" value="Phage_integrase"/>
    <property type="match status" value="1"/>
</dbReference>
<keyword evidence="4" id="KW-1185">Reference proteome</keyword>
<proteinExistence type="predicted"/>
<dbReference type="PANTHER" id="PTHR30349:SF64">
    <property type="entry name" value="PROPHAGE INTEGRASE INTD-RELATED"/>
    <property type="match status" value="1"/>
</dbReference>
<dbReference type="InterPro" id="IPR011010">
    <property type="entry name" value="DNA_brk_join_enz"/>
</dbReference>
<evidence type="ECO:0000313" key="4">
    <source>
        <dbReference type="Proteomes" id="UP001310386"/>
    </source>
</evidence>
<accession>A0ABU5ZNY3</accession>
<dbReference type="PANTHER" id="PTHR30349">
    <property type="entry name" value="PHAGE INTEGRASE-RELATED"/>
    <property type="match status" value="1"/>
</dbReference>
<evidence type="ECO:0000313" key="3">
    <source>
        <dbReference type="EMBL" id="MEB3102870.1"/>
    </source>
</evidence>
<evidence type="ECO:0000259" key="2">
    <source>
        <dbReference type="PROSITE" id="PS51898"/>
    </source>
</evidence>